<dbReference type="PROSITE" id="PS50075">
    <property type="entry name" value="CARRIER"/>
    <property type="match status" value="1"/>
</dbReference>
<dbReference type="Gene3D" id="1.10.1200.10">
    <property type="entry name" value="ACP-like"/>
    <property type="match status" value="1"/>
</dbReference>
<dbReference type="NCBIfam" id="NF006617">
    <property type="entry name" value="PRK09184.1"/>
    <property type="match status" value="1"/>
</dbReference>
<keyword evidence="2" id="KW-0597">Phosphoprotein</keyword>
<sequence>MSTLTEELKGHIIQELNLVDIHPADISPDAPLFDYDGLGLDSIDALELTVILSKYYGIKVTDPAQMKQAFYSLATLAAFIAEHQAAEVVA</sequence>
<protein>
    <submittedName>
        <fullName evidence="4">Acyl carrier protein</fullName>
    </submittedName>
</protein>
<keyword evidence="5" id="KW-1185">Reference proteome</keyword>
<dbReference type="Proteomes" id="UP000664369">
    <property type="component" value="Unassembled WGS sequence"/>
</dbReference>
<dbReference type="SUPFAM" id="SSF47336">
    <property type="entry name" value="ACP-like"/>
    <property type="match status" value="1"/>
</dbReference>
<comment type="caution">
    <text evidence="4">The sequence shown here is derived from an EMBL/GenBank/DDBJ whole genome shotgun (WGS) entry which is preliminary data.</text>
</comment>
<evidence type="ECO:0000259" key="3">
    <source>
        <dbReference type="PROSITE" id="PS50075"/>
    </source>
</evidence>
<dbReference type="InterPro" id="IPR036736">
    <property type="entry name" value="ACP-like_sf"/>
</dbReference>
<evidence type="ECO:0000256" key="2">
    <source>
        <dbReference type="ARBA" id="ARBA00022553"/>
    </source>
</evidence>
<feature type="domain" description="Carrier" evidence="3">
    <location>
        <begin position="3"/>
        <end position="87"/>
    </location>
</feature>
<dbReference type="EMBL" id="JAGETZ010000026">
    <property type="protein sequence ID" value="MBO2013082.1"/>
    <property type="molecule type" value="Genomic_DNA"/>
</dbReference>
<dbReference type="RefSeq" id="WP_208178821.1">
    <property type="nucleotide sequence ID" value="NZ_JAGETZ010000026.1"/>
</dbReference>
<accession>A0ABS3QPG5</accession>
<keyword evidence="1" id="KW-0596">Phosphopantetheine</keyword>
<reference evidence="4 5" key="1">
    <citation type="submission" date="2021-03" db="EMBL/GenBank/DDBJ databases">
        <authorList>
            <person name="Kim M.K."/>
        </authorList>
    </citation>
    <scope>NUCLEOTIDE SEQUENCE [LARGE SCALE GENOMIC DNA]</scope>
    <source>
        <strain evidence="4 5">BT442</strain>
    </source>
</reference>
<name>A0ABS3QPG5_9BACT</name>
<dbReference type="InterPro" id="IPR009081">
    <property type="entry name" value="PP-bd_ACP"/>
</dbReference>
<dbReference type="InterPro" id="IPR006162">
    <property type="entry name" value="Ppantetheine_attach_site"/>
</dbReference>
<gene>
    <name evidence="4" type="ORF">J4E00_28740</name>
</gene>
<evidence type="ECO:0000313" key="4">
    <source>
        <dbReference type="EMBL" id="MBO2013082.1"/>
    </source>
</evidence>
<evidence type="ECO:0000256" key="1">
    <source>
        <dbReference type="ARBA" id="ARBA00022450"/>
    </source>
</evidence>
<dbReference type="PROSITE" id="PS00012">
    <property type="entry name" value="PHOSPHOPANTETHEINE"/>
    <property type="match status" value="1"/>
</dbReference>
<evidence type="ECO:0000313" key="5">
    <source>
        <dbReference type="Proteomes" id="UP000664369"/>
    </source>
</evidence>
<dbReference type="Pfam" id="PF00550">
    <property type="entry name" value="PP-binding"/>
    <property type="match status" value="1"/>
</dbReference>
<organism evidence="4 5">
    <name type="scientific">Hymenobacter negativus</name>
    <dbReference type="NCBI Taxonomy" id="2795026"/>
    <lineage>
        <taxon>Bacteria</taxon>
        <taxon>Pseudomonadati</taxon>
        <taxon>Bacteroidota</taxon>
        <taxon>Cytophagia</taxon>
        <taxon>Cytophagales</taxon>
        <taxon>Hymenobacteraceae</taxon>
        <taxon>Hymenobacter</taxon>
    </lineage>
</organism>
<proteinExistence type="predicted"/>